<evidence type="ECO:0000256" key="4">
    <source>
        <dbReference type="ARBA" id="ARBA00022989"/>
    </source>
</evidence>
<evidence type="ECO:0000313" key="7">
    <source>
        <dbReference type="EMBL" id="MBC8538623.1"/>
    </source>
</evidence>
<feature type="transmembrane region" description="Helical" evidence="6">
    <location>
        <begin position="92"/>
        <end position="110"/>
    </location>
</feature>
<dbReference type="EMBL" id="JACRSS010000003">
    <property type="protein sequence ID" value="MBC8538623.1"/>
    <property type="molecule type" value="Genomic_DNA"/>
</dbReference>
<feature type="transmembrane region" description="Helical" evidence="6">
    <location>
        <begin position="171"/>
        <end position="188"/>
    </location>
</feature>
<evidence type="ECO:0000256" key="5">
    <source>
        <dbReference type="ARBA" id="ARBA00023136"/>
    </source>
</evidence>
<feature type="transmembrane region" description="Helical" evidence="6">
    <location>
        <begin position="28"/>
        <end position="48"/>
    </location>
</feature>
<reference evidence="7" key="1">
    <citation type="submission" date="2020-08" db="EMBL/GenBank/DDBJ databases">
        <title>Genome public.</title>
        <authorList>
            <person name="Liu C."/>
            <person name="Sun Q."/>
        </authorList>
    </citation>
    <scope>NUCLEOTIDE SEQUENCE</scope>
    <source>
        <strain evidence="7">NSJ-63</strain>
    </source>
</reference>
<feature type="transmembrane region" description="Helical" evidence="6">
    <location>
        <begin position="147"/>
        <end position="165"/>
    </location>
</feature>
<comment type="caution">
    <text evidence="7">The sequence shown here is derived from an EMBL/GenBank/DDBJ whole genome shotgun (WGS) entry which is preliminary data.</text>
</comment>
<feature type="transmembrane region" description="Helical" evidence="6">
    <location>
        <begin position="116"/>
        <end position="135"/>
    </location>
</feature>
<accession>A0A926HWR5</accession>
<gene>
    <name evidence="7" type="ORF">H8693_06710</name>
</gene>
<keyword evidence="5 6" id="KW-0472">Membrane</keyword>
<dbReference type="RefSeq" id="WP_249280352.1">
    <property type="nucleotide sequence ID" value="NZ_JACRSS010000003.1"/>
</dbReference>
<dbReference type="PANTHER" id="PTHR23291:SF50">
    <property type="entry name" value="PROTEIN LIFEGUARD 4"/>
    <property type="match status" value="1"/>
</dbReference>
<evidence type="ECO:0000256" key="2">
    <source>
        <dbReference type="ARBA" id="ARBA00010350"/>
    </source>
</evidence>
<dbReference type="InterPro" id="IPR006214">
    <property type="entry name" value="Bax_inhibitor_1-related"/>
</dbReference>
<evidence type="ECO:0000313" key="8">
    <source>
        <dbReference type="Proteomes" id="UP000617951"/>
    </source>
</evidence>
<evidence type="ECO:0000256" key="3">
    <source>
        <dbReference type="ARBA" id="ARBA00022692"/>
    </source>
</evidence>
<proteinExistence type="inferred from homology"/>
<comment type="subcellular location">
    <subcellularLocation>
        <location evidence="1">Membrane</location>
        <topology evidence="1">Multi-pass membrane protein</topology>
    </subcellularLocation>
</comment>
<evidence type="ECO:0000256" key="6">
    <source>
        <dbReference type="RuleBase" id="RU004379"/>
    </source>
</evidence>
<organism evidence="7 8">
    <name type="scientific">Guopingia tenuis</name>
    <dbReference type="NCBI Taxonomy" id="2763656"/>
    <lineage>
        <taxon>Bacteria</taxon>
        <taxon>Bacillati</taxon>
        <taxon>Bacillota</taxon>
        <taxon>Clostridia</taxon>
        <taxon>Christensenellales</taxon>
        <taxon>Christensenellaceae</taxon>
        <taxon>Guopingia</taxon>
    </lineage>
</organism>
<dbReference type="GO" id="GO:0005886">
    <property type="term" value="C:plasma membrane"/>
    <property type="evidence" value="ECO:0007669"/>
    <property type="project" value="TreeGrafter"/>
</dbReference>
<feature type="transmembrane region" description="Helical" evidence="6">
    <location>
        <begin position="60"/>
        <end position="80"/>
    </location>
</feature>
<dbReference type="AlphaFoldDB" id="A0A926HWR5"/>
<dbReference type="CDD" id="cd10432">
    <property type="entry name" value="BI-1-like_bacterial"/>
    <property type="match status" value="1"/>
</dbReference>
<name>A0A926HWR5_9FIRM</name>
<keyword evidence="3 6" id="KW-0812">Transmembrane</keyword>
<dbReference type="Pfam" id="PF01027">
    <property type="entry name" value="Bax1-I"/>
    <property type="match status" value="1"/>
</dbReference>
<protein>
    <submittedName>
        <fullName evidence="7">Bax inhibitor-1/YccA family protein</fullName>
    </submittedName>
</protein>
<dbReference type="PANTHER" id="PTHR23291">
    <property type="entry name" value="BAX INHIBITOR-RELATED"/>
    <property type="match status" value="1"/>
</dbReference>
<sequence length="237" mass="25934">MIDNNSVYTTGEAAAQQESLGRYTAKTYLWMFAGLGVTFLVAVALAATGLMERLVLTAPGVMWGVIIAELVVVIVLSARLKKISVGGATAMFFLYAALTGFTFALIFLTYEVTSAIAIFGVTALVFGIMGAWGYLTKQDLSGWGKVLLFGLIGLLLVTIVNLFMNNSTMEIILSYVGVILFLAYTAYDTQKIKAYYFSFQGDTAMLKKASIISALQLYLDFINIFLYLLRLFGSRKN</sequence>
<keyword evidence="4 6" id="KW-1133">Transmembrane helix</keyword>
<keyword evidence="8" id="KW-1185">Reference proteome</keyword>
<evidence type="ECO:0000256" key="1">
    <source>
        <dbReference type="ARBA" id="ARBA00004141"/>
    </source>
</evidence>
<feature type="transmembrane region" description="Helical" evidence="6">
    <location>
        <begin position="209"/>
        <end position="229"/>
    </location>
</feature>
<dbReference type="Proteomes" id="UP000617951">
    <property type="component" value="Unassembled WGS sequence"/>
</dbReference>
<comment type="similarity">
    <text evidence="2 6">Belongs to the BI1 family.</text>
</comment>